<dbReference type="Proteomes" id="UP000070433">
    <property type="component" value="Chromosome"/>
</dbReference>
<organism evidence="1 2">
    <name type="scientific">Ramlibacter tataouinensis</name>
    <dbReference type="NCBI Taxonomy" id="94132"/>
    <lineage>
        <taxon>Bacteria</taxon>
        <taxon>Pseudomonadati</taxon>
        <taxon>Pseudomonadota</taxon>
        <taxon>Betaproteobacteria</taxon>
        <taxon>Burkholderiales</taxon>
        <taxon>Comamonadaceae</taxon>
        <taxon>Ramlibacter</taxon>
    </lineage>
</organism>
<gene>
    <name evidence="1" type="ORF">UC35_07365</name>
</gene>
<protein>
    <submittedName>
        <fullName evidence="1">Uncharacterized protein</fullName>
    </submittedName>
</protein>
<evidence type="ECO:0000313" key="1">
    <source>
        <dbReference type="EMBL" id="AMO22734.1"/>
    </source>
</evidence>
<name>A0A127JRS5_9BURK</name>
<dbReference type="EMBL" id="CP010951">
    <property type="protein sequence ID" value="AMO22734.1"/>
    <property type="molecule type" value="Genomic_DNA"/>
</dbReference>
<accession>A0A127JRS5</accession>
<keyword evidence="2" id="KW-1185">Reference proteome</keyword>
<dbReference type="AlphaFoldDB" id="A0A127JRS5"/>
<dbReference type="RefSeq" id="WP_061497630.1">
    <property type="nucleotide sequence ID" value="NZ_CP010951.1"/>
</dbReference>
<reference evidence="1 2" key="1">
    <citation type="journal article" date="2014" name="Int. J. Syst. Evol. Microbiol.">
        <title>Ramlibacter solisilvae sp. nov., isolated from forest soil, and emended description of the genus Ramlibacter.</title>
        <authorList>
            <person name="Lee H.J."/>
            <person name="Lee S.H."/>
            <person name="Lee S.S."/>
            <person name="Lee J.S."/>
            <person name="Kim Y."/>
            <person name="Kim S.C."/>
            <person name="Jeon C.O."/>
        </authorList>
    </citation>
    <scope>NUCLEOTIDE SEQUENCE [LARGE SCALE GENOMIC DNA]</scope>
    <source>
        <strain evidence="1 2">5-10</strain>
    </source>
</reference>
<evidence type="ECO:0000313" key="2">
    <source>
        <dbReference type="Proteomes" id="UP000070433"/>
    </source>
</evidence>
<sequence length="160" mass="18367">MTAEYRQYLIQRFDEEVEGESFFRGLSVRAEGADRKHKWAVLAQLEAETREHLRTALKELGVEPADQAHRVERGQKLAERFSAMPWLEFLLMFRTTLENFMSQFSAAEKLAPEEGKERALLRHITRHEQALLAFVVREIDGRGDVSTDAVLALLGKPIQS</sequence>
<proteinExistence type="predicted"/>